<dbReference type="Proteomes" id="UP000327118">
    <property type="component" value="Unassembled WGS sequence"/>
</dbReference>
<name>A0A5N6ZEU5_9EURO</name>
<sequence>MPAANVPEILLLCLAYRDFLDELYSPLFDKLSDSANVKRAKTTRGALRYLEQNSPSAIIVTDEGLTQQRHREVLERVVTYTRNGGLVIVGLHFTSFTERDVFNRFFNHGFGLPWERGDYHRTDFEFNASCVLPRGTMTSSLPGPCNMKTLHVKNVQPHEKIFGPVRNARTQSHVFPPEPVDSAQAAVAGASVGNGYLVYCGDVNGEDGSNRIILSLCGLSS</sequence>
<gene>
    <name evidence="1" type="ORF">BDV28DRAFT_146100</name>
</gene>
<dbReference type="OrthoDB" id="245563at2759"/>
<reference evidence="2" key="1">
    <citation type="submission" date="2019-04" db="EMBL/GenBank/DDBJ databases">
        <title>Friends and foes A comparative genomics studyof 23 Aspergillus species from section Flavi.</title>
        <authorList>
            <consortium name="DOE Joint Genome Institute"/>
            <person name="Kjaerbolling I."/>
            <person name="Vesth T."/>
            <person name="Frisvad J.C."/>
            <person name="Nybo J.L."/>
            <person name="Theobald S."/>
            <person name="Kildgaard S."/>
            <person name="Isbrandt T."/>
            <person name="Kuo A."/>
            <person name="Sato A."/>
            <person name="Lyhne E.K."/>
            <person name="Kogle M.E."/>
            <person name="Wiebenga A."/>
            <person name="Kun R.S."/>
            <person name="Lubbers R.J."/>
            <person name="Makela M.R."/>
            <person name="Barry K."/>
            <person name="Chovatia M."/>
            <person name="Clum A."/>
            <person name="Daum C."/>
            <person name="Haridas S."/>
            <person name="He G."/>
            <person name="LaButti K."/>
            <person name="Lipzen A."/>
            <person name="Mondo S."/>
            <person name="Riley R."/>
            <person name="Salamov A."/>
            <person name="Simmons B.A."/>
            <person name="Magnuson J.K."/>
            <person name="Henrissat B."/>
            <person name="Mortensen U.H."/>
            <person name="Larsen T.O."/>
            <person name="Devries R.P."/>
            <person name="Grigoriev I.V."/>
            <person name="Machida M."/>
            <person name="Baker S.E."/>
            <person name="Andersen M.R."/>
        </authorList>
    </citation>
    <scope>NUCLEOTIDE SEQUENCE [LARGE SCALE GENOMIC DNA]</scope>
    <source>
        <strain evidence="2">CBS 553.77</strain>
    </source>
</reference>
<dbReference type="EMBL" id="ML739052">
    <property type="protein sequence ID" value="KAE8355426.1"/>
    <property type="molecule type" value="Genomic_DNA"/>
</dbReference>
<proteinExistence type="predicted"/>
<evidence type="ECO:0000313" key="2">
    <source>
        <dbReference type="Proteomes" id="UP000327118"/>
    </source>
</evidence>
<dbReference type="AlphaFoldDB" id="A0A5N6ZEU5"/>
<keyword evidence="2" id="KW-1185">Reference proteome</keyword>
<organism evidence="1 2">
    <name type="scientific">Aspergillus coremiiformis</name>
    <dbReference type="NCBI Taxonomy" id="138285"/>
    <lineage>
        <taxon>Eukaryota</taxon>
        <taxon>Fungi</taxon>
        <taxon>Dikarya</taxon>
        <taxon>Ascomycota</taxon>
        <taxon>Pezizomycotina</taxon>
        <taxon>Eurotiomycetes</taxon>
        <taxon>Eurotiomycetidae</taxon>
        <taxon>Eurotiales</taxon>
        <taxon>Aspergillaceae</taxon>
        <taxon>Aspergillus</taxon>
        <taxon>Aspergillus subgen. Circumdati</taxon>
    </lineage>
</organism>
<accession>A0A5N6ZEU5</accession>
<evidence type="ECO:0000313" key="1">
    <source>
        <dbReference type="EMBL" id="KAE8355426.1"/>
    </source>
</evidence>
<protein>
    <submittedName>
        <fullName evidence="1">Uncharacterized protein</fullName>
    </submittedName>
</protein>